<keyword evidence="4" id="KW-1015">Disulfide bond</keyword>
<keyword evidence="5" id="KW-0325">Glycoprotein</keyword>
<dbReference type="PANTHER" id="PTHR24260:SF136">
    <property type="entry name" value="GH08193P-RELATED"/>
    <property type="match status" value="1"/>
</dbReference>
<dbReference type="InterPro" id="IPR001254">
    <property type="entry name" value="Trypsin_dom"/>
</dbReference>
<dbReference type="Gene3D" id="2.40.10.10">
    <property type="entry name" value="Trypsin-like serine proteases"/>
    <property type="match status" value="1"/>
</dbReference>
<keyword evidence="6" id="KW-1133">Transmembrane helix</keyword>
<keyword evidence="3" id="KW-0732">Signal</keyword>
<evidence type="ECO:0000313" key="9">
    <source>
        <dbReference type="EMBL" id="CAF4203004.1"/>
    </source>
</evidence>
<evidence type="ECO:0000256" key="6">
    <source>
        <dbReference type="SAM" id="Phobius"/>
    </source>
</evidence>
<organism evidence="9 10">
    <name type="scientific">Didymodactylos carnosus</name>
    <dbReference type="NCBI Taxonomy" id="1234261"/>
    <lineage>
        <taxon>Eukaryota</taxon>
        <taxon>Metazoa</taxon>
        <taxon>Spiralia</taxon>
        <taxon>Gnathifera</taxon>
        <taxon>Rotifera</taxon>
        <taxon>Eurotatoria</taxon>
        <taxon>Bdelloidea</taxon>
        <taxon>Philodinida</taxon>
        <taxon>Philodinidae</taxon>
        <taxon>Didymodactylos</taxon>
    </lineage>
</organism>
<keyword evidence="2" id="KW-0964">Secreted</keyword>
<proteinExistence type="predicted"/>
<feature type="transmembrane region" description="Helical" evidence="6">
    <location>
        <begin position="13"/>
        <end position="38"/>
    </location>
</feature>
<comment type="caution">
    <text evidence="9">The sequence shown here is derived from an EMBL/GenBank/DDBJ whole genome shotgun (WGS) entry which is preliminary data.</text>
</comment>
<dbReference type="InterPro" id="IPR009003">
    <property type="entry name" value="Peptidase_S1_PA"/>
</dbReference>
<dbReference type="GO" id="GO:0006508">
    <property type="term" value="P:proteolysis"/>
    <property type="evidence" value="ECO:0007669"/>
    <property type="project" value="InterPro"/>
</dbReference>
<dbReference type="InterPro" id="IPR051333">
    <property type="entry name" value="CLIP_Serine_Protease"/>
</dbReference>
<dbReference type="PRINTS" id="PR00722">
    <property type="entry name" value="CHYMOTRYPSIN"/>
</dbReference>
<dbReference type="EMBL" id="CAJNOK010025878">
    <property type="protein sequence ID" value="CAF1395540.1"/>
    <property type="molecule type" value="Genomic_DNA"/>
</dbReference>
<feature type="non-terminal residue" evidence="9">
    <location>
        <position position="1"/>
    </location>
</feature>
<evidence type="ECO:0000313" key="8">
    <source>
        <dbReference type="EMBL" id="CAF1395540.1"/>
    </source>
</evidence>
<keyword evidence="6" id="KW-0472">Membrane</keyword>
<dbReference type="InterPro" id="IPR001314">
    <property type="entry name" value="Peptidase_S1A"/>
</dbReference>
<name>A0A8S2S3M8_9BILA</name>
<protein>
    <recommendedName>
        <fullName evidence="7">Peptidase S1 domain-containing protein</fullName>
    </recommendedName>
</protein>
<sequence>GQLIQGSRPEFPWIIPVAIVSALVVIGLALGLGLGIGLRHGHNSMLTPATTTTTAQVIVRTVPTSLRNISCDTTATCGCQVTNPTFNTFTGTISSRRKRVIGGSSVTDSDDWPWLILIGTNTDYACTGVLVDTAAVLTTRSCMENNFLLPFSSDLYVDYGETNTDSYQSTIKVKTVHTYPNYKQLSNGVYVNDIALLILKSDVPSIYPPICNNNQSSIARYAVVAGYGSSDDATNDGQLRQAIVPTVSSTSSFCSQLVNSSYRNQVLCAGYSNGLQDACDGDSGAPLMQYNPDTDVWNLIGLVSTPNCGLGGLPSAYTRTYNYIGWDTNIIGKGFFL</sequence>
<dbReference type="FunFam" id="2.40.10.10:FF:000054">
    <property type="entry name" value="Complement C1r subcomponent"/>
    <property type="match status" value="1"/>
</dbReference>
<evidence type="ECO:0000256" key="4">
    <source>
        <dbReference type="ARBA" id="ARBA00023157"/>
    </source>
</evidence>
<dbReference type="EMBL" id="CAJOBA010047593">
    <property type="protein sequence ID" value="CAF4203004.1"/>
    <property type="molecule type" value="Genomic_DNA"/>
</dbReference>
<evidence type="ECO:0000256" key="2">
    <source>
        <dbReference type="ARBA" id="ARBA00022525"/>
    </source>
</evidence>
<gene>
    <name evidence="8" type="ORF">OVA965_LOCUS32790</name>
    <name evidence="9" type="ORF">TMI583_LOCUS33656</name>
</gene>
<dbReference type="InterPro" id="IPR043504">
    <property type="entry name" value="Peptidase_S1_PA_chymotrypsin"/>
</dbReference>
<feature type="domain" description="Peptidase S1" evidence="7">
    <location>
        <begin position="100"/>
        <end position="332"/>
    </location>
</feature>
<dbReference type="GO" id="GO:0004252">
    <property type="term" value="F:serine-type endopeptidase activity"/>
    <property type="evidence" value="ECO:0007669"/>
    <property type="project" value="InterPro"/>
</dbReference>
<dbReference type="PROSITE" id="PS50240">
    <property type="entry name" value="TRYPSIN_DOM"/>
    <property type="match status" value="1"/>
</dbReference>
<reference evidence="9" key="1">
    <citation type="submission" date="2021-02" db="EMBL/GenBank/DDBJ databases">
        <authorList>
            <person name="Nowell W R."/>
        </authorList>
    </citation>
    <scope>NUCLEOTIDE SEQUENCE</scope>
</reference>
<comment type="subcellular location">
    <subcellularLocation>
        <location evidence="1">Secreted</location>
    </subcellularLocation>
</comment>
<accession>A0A8S2S3M8</accession>
<dbReference type="SMART" id="SM00020">
    <property type="entry name" value="Tryp_SPc"/>
    <property type="match status" value="1"/>
</dbReference>
<dbReference type="PANTHER" id="PTHR24260">
    <property type="match status" value="1"/>
</dbReference>
<dbReference type="GO" id="GO:0005576">
    <property type="term" value="C:extracellular region"/>
    <property type="evidence" value="ECO:0007669"/>
    <property type="project" value="UniProtKB-SubCell"/>
</dbReference>
<dbReference type="CDD" id="cd00190">
    <property type="entry name" value="Tryp_SPc"/>
    <property type="match status" value="1"/>
</dbReference>
<dbReference type="AlphaFoldDB" id="A0A8S2S3M8"/>
<dbReference type="Proteomes" id="UP000682733">
    <property type="component" value="Unassembled WGS sequence"/>
</dbReference>
<dbReference type="Pfam" id="PF00089">
    <property type="entry name" value="Trypsin"/>
    <property type="match status" value="1"/>
</dbReference>
<evidence type="ECO:0000256" key="5">
    <source>
        <dbReference type="ARBA" id="ARBA00023180"/>
    </source>
</evidence>
<evidence type="ECO:0000259" key="7">
    <source>
        <dbReference type="PROSITE" id="PS50240"/>
    </source>
</evidence>
<evidence type="ECO:0000256" key="1">
    <source>
        <dbReference type="ARBA" id="ARBA00004613"/>
    </source>
</evidence>
<dbReference type="Proteomes" id="UP000677228">
    <property type="component" value="Unassembled WGS sequence"/>
</dbReference>
<evidence type="ECO:0000313" key="10">
    <source>
        <dbReference type="Proteomes" id="UP000682733"/>
    </source>
</evidence>
<keyword evidence="6" id="KW-0812">Transmembrane</keyword>
<evidence type="ECO:0000256" key="3">
    <source>
        <dbReference type="ARBA" id="ARBA00022729"/>
    </source>
</evidence>
<dbReference type="SUPFAM" id="SSF50494">
    <property type="entry name" value="Trypsin-like serine proteases"/>
    <property type="match status" value="1"/>
</dbReference>